<proteinExistence type="predicted"/>
<feature type="transmembrane region" description="Helical" evidence="1">
    <location>
        <begin position="91"/>
        <end position="109"/>
    </location>
</feature>
<dbReference type="AlphaFoldDB" id="A0A7S3H2P5"/>
<gene>
    <name evidence="2" type="ORF">SELO1098_LOCUS12271</name>
</gene>
<evidence type="ECO:0000313" key="2">
    <source>
        <dbReference type="EMBL" id="CAE0283437.1"/>
    </source>
</evidence>
<name>A0A7S3H2P5_9STRA</name>
<accession>A0A7S3H2P5</accession>
<protein>
    <submittedName>
        <fullName evidence="2">Uncharacterized protein</fullName>
    </submittedName>
</protein>
<organism evidence="2">
    <name type="scientific">Spumella elongata</name>
    <dbReference type="NCBI Taxonomy" id="89044"/>
    <lineage>
        <taxon>Eukaryota</taxon>
        <taxon>Sar</taxon>
        <taxon>Stramenopiles</taxon>
        <taxon>Ochrophyta</taxon>
        <taxon>Chrysophyceae</taxon>
        <taxon>Chromulinales</taxon>
        <taxon>Chromulinaceae</taxon>
        <taxon>Spumella</taxon>
    </lineage>
</organism>
<sequence length="110" mass="11799">MHASAAQRDTACKLNKKLNVVGCVEPRTRLPPNDSCCEGSHLVAPANGDCTLITLDHADQDAYGKTSIEETRSCFSTSVVKFALKRLKPSLVALAASCSVTPVMMPFWSS</sequence>
<keyword evidence="1" id="KW-1133">Transmembrane helix</keyword>
<keyword evidence="1" id="KW-0472">Membrane</keyword>
<keyword evidence="1" id="KW-0812">Transmembrane</keyword>
<dbReference type="EMBL" id="HBIC01024842">
    <property type="protein sequence ID" value="CAE0283437.1"/>
    <property type="molecule type" value="Transcribed_RNA"/>
</dbReference>
<reference evidence="2" key="1">
    <citation type="submission" date="2021-01" db="EMBL/GenBank/DDBJ databases">
        <authorList>
            <person name="Corre E."/>
            <person name="Pelletier E."/>
            <person name="Niang G."/>
            <person name="Scheremetjew M."/>
            <person name="Finn R."/>
            <person name="Kale V."/>
            <person name="Holt S."/>
            <person name="Cochrane G."/>
            <person name="Meng A."/>
            <person name="Brown T."/>
            <person name="Cohen L."/>
        </authorList>
    </citation>
    <scope>NUCLEOTIDE SEQUENCE</scope>
    <source>
        <strain evidence="2">CCAP 955/1</strain>
    </source>
</reference>
<evidence type="ECO:0000256" key="1">
    <source>
        <dbReference type="SAM" id="Phobius"/>
    </source>
</evidence>